<evidence type="ECO:0000256" key="4">
    <source>
        <dbReference type="ARBA" id="ARBA00023172"/>
    </source>
</evidence>
<protein>
    <submittedName>
        <fullName evidence="8">Phage integrase family site-specific recombinase</fullName>
    </submittedName>
</protein>
<dbReference type="PROSITE" id="PS51900">
    <property type="entry name" value="CB"/>
    <property type="match status" value="1"/>
</dbReference>
<gene>
    <name evidence="8" type="ORF">HMPREF0400_01586</name>
</gene>
<evidence type="ECO:0000313" key="8">
    <source>
        <dbReference type="EMBL" id="EFG28247.2"/>
    </source>
</evidence>
<dbReference type="InterPro" id="IPR004107">
    <property type="entry name" value="Integrase_SAM-like_N"/>
</dbReference>
<dbReference type="InterPro" id="IPR011010">
    <property type="entry name" value="DNA_brk_join_enz"/>
</dbReference>
<dbReference type="Pfam" id="PF00589">
    <property type="entry name" value="Phage_integrase"/>
    <property type="match status" value="1"/>
</dbReference>
<dbReference type="PANTHER" id="PTHR30349:SF64">
    <property type="entry name" value="PROPHAGE INTEGRASE INTD-RELATED"/>
    <property type="match status" value="1"/>
</dbReference>
<evidence type="ECO:0000256" key="5">
    <source>
        <dbReference type="PROSITE-ProRule" id="PRU01248"/>
    </source>
</evidence>
<reference evidence="8 9" key="1">
    <citation type="submission" date="2010-03" db="EMBL/GenBank/DDBJ databases">
        <title>The Genome Sequence of Fusobacterium sp. 1_1_41FAA.</title>
        <authorList>
            <consortium name="The Broad Institute Genome Sequencing Platform"/>
            <person name="Ward D."/>
            <person name="Earl A."/>
            <person name="Feldgarden M."/>
            <person name="Gevers D."/>
            <person name="Young S.K."/>
            <person name="Zeng Q."/>
            <person name="Koehrsen M."/>
            <person name="Alvarado L."/>
            <person name="Berlin A."/>
            <person name="Borenstein D."/>
            <person name="Chapman S."/>
            <person name="Chen Z."/>
            <person name="Engels R."/>
            <person name="Freedman E."/>
            <person name="Gellesch M."/>
            <person name="Goldberg J."/>
            <person name="Griggs A."/>
            <person name="Gujja S."/>
            <person name="Heilman E."/>
            <person name="Heiman D."/>
            <person name="Hepburn T."/>
            <person name="Howarth C."/>
            <person name="Jen D."/>
            <person name="Larson L."/>
            <person name="Mehta T."/>
            <person name="Park D."/>
            <person name="Pearson M."/>
            <person name="Richards J."/>
            <person name="Roberts A."/>
            <person name="Saif S."/>
            <person name="Shea T."/>
            <person name="Shenoy N."/>
            <person name="Sisk P."/>
            <person name="Stolte C."/>
            <person name="Sykes S."/>
            <person name="Walk T."/>
            <person name="White J."/>
            <person name="Yandava C."/>
            <person name="Strauss J.C."/>
            <person name="Ambrose C.E."/>
            <person name="Allen-Vercoe E."/>
            <person name="Haas B."/>
            <person name="Henn M.R."/>
            <person name="Nusbaum C."/>
            <person name="Birren B."/>
        </authorList>
    </citation>
    <scope>NUCLEOTIDE SEQUENCE [LARGE SCALE GENOMIC DNA]</scope>
    <source>
        <strain evidence="8 9">1_1_41FAA</strain>
    </source>
</reference>
<dbReference type="Gene3D" id="1.10.443.10">
    <property type="entry name" value="Intergrase catalytic core"/>
    <property type="match status" value="1"/>
</dbReference>
<dbReference type="GO" id="GO:0003677">
    <property type="term" value="F:DNA binding"/>
    <property type="evidence" value="ECO:0007669"/>
    <property type="project" value="UniProtKB-UniRule"/>
</dbReference>
<dbReference type="Proteomes" id="UP000003964">
    <property type="component" value="Unassembled WGS sequence"/>
</dbReference>
<proteinExistence type="inferred from homology"/>
<feature type="domain" description="Tyr recombinase" evidence="6">
    <location>
        <begin position="176"/>
        <end position="366"/>
    </location>
</feature>
<evidence type="ECO:0000259" key="7">
    <source>
        <dbReference type="PROSITE" id="PS51900"/>
    </source>
</evidence>
<evidence type="ECO:0000256" key="3">
    <source>
        <dbReference type="ARBA" id="ARBA00023125"/>
    </source>
</evidence>
<dbReference type="InterPro" id="IPR010998">
    <property type="entry name" value="Integrase_recombinase_N"/>
</dbReference>
<dbReference type="PANTHER" id="PTHR30349">
    <property type="entry name" value="PHAGE INTEGRASE-RELATED"/>
    <property type="match status" value="1"/>
</dbReference>
<dbReference type="InterPro" id="IPR002104">
    <property type="entry name" value="Integrase_catalytic"/>
</dbReference>
<evidence type="ECO:0000256" key="2">
    <source>
        <dbReference type="ARBA" id="ARBA00022908"/>
    </source>
</evidence>
<sequence length="371" mass="43132">MQKKKSNGEGSIITTTLNGKPYYKASVTIGFDSAGKQIKKSFGSYKKSVVLEKMNKVKYEAKNNLLSNSNITFGDLFKQWIFNHKKVEVSDNTFGEYETAYRLRILPYNISNKRVNQITLNDLQMYFNELQEKFSTNTIKKAYIQIHSCFKFAIIQGILNKNPCLGVTLQKEKKKEKYNVFSKQEQELILNTLNKKDIVDCLIYFTFFTGLRLGEVLALKWTDVKGKILSVERQYNRTVTIKDIGVSKLTYEFKDLKTKNSKREIPLPDKALVILEGIPKTYELIFSDEGKPIERKRPQRRITALCKKLNLEHRSFHSIRHSYATRLFELDVPIKTVQSLMGHSDMDTTMNIYTHVMQDKKMEIIDKLNNL</sequence>
<dbReference type="GO" id="GO:0006310">
    <property type="term" value="P:DNA recombination"/>
    <property type="evidence" value="ECO:0007669"/>
    <property type="project" value="UniProtKB-KW"/>
</dbReference>
<accession>D6LIM1</accession>
<name>D6LIM1_9FUSO</name>
<evidence type="ECO:0000256" key="1">
    <source>
        <dbReference type="ARBA" id="ARBA00008857"/>
    </source>
</evidence>
<keyword evidence="4" id="KW-0233">DNA recombination</keyword>
<dbReference type="GO" id="GO:0015074">
    <property type="term" value="P:DNA integration"/>
    <property type="evidence" value="ECO:0007669"/>
    <property type="project" value="UniProtKB-KW"/>
</dbReference>
<comment type="similarity">
    <text evidence="1">Belongs to the 'phage' integrase family.</text>
</comment>
<dbReference type="AlphaFoldDB" id="D6LIM1"/>
<keyword evidence="2" id="KW-0229">DNA integration</keyword>
<evidence type="ECO:0000313" key="9">
    <source>
        <dbReference type="Proteomes" id="UP000003964"/>
    </source>
</evidence>
<dbReference type="InterPro" id="IPR013762">
    <property type="entry name" value="Integrase-like_cat_sf"/>
</dbReference>
<keyword evidence="3 5" id="KW-0238">DNA-binding</keyword>
<dbReference type="PROSITE" id="PS51898">
    <property type="entry name" value="TYR_RECOMBINASE"/>
    <property type="match status" value="1"/>
</dbReference>
<dbReference type="Gene3D" id="1.10.150.130">
    <property type="match status" value="1"/>
</dbReference>
<dbReference type="Pfam" id="PF14659">
    <property type="entry name" value="Phage_int_SAM_3"/>
    <property type="match status" value="1"/>
</dbReference>
<dbReference type="RefSeq" id="WP_008821505.1">
    <property type="nucleotide sequence ID" value="NZ_GG770383.1"/>
</dbReference>
<dbReference type="InterPro" id="IPR050090">
    <property type="entry name" value="Tyrosine_recombinase_XerCD"/>
</dbReference>
<feature type="domain" description="Core-binding (CB)" evidence="7">
    <location>
        <begin position="71"/>
        <end position="154"/>
    </location>
</feature>
<dbReference type="CDD" id="cd01189">
    <property type="entry name" value="INT_ICEBs1_C_like"/>
    <property type="match status" value="1"/>
</dbReference>
<evidence type="ECO:0000259" key="6">
    <source>
        <dbReference type="PROSITE" id="PS51898"/>
    </source>
</evidence>
<dbReference type="SUPFAM" id="SSF56349">
    <property type="entry name" value="DNA breaking-rejoining enzymes"/>
    <property type="match status" value="1"/>
</dbReference>
<organism evidence="8 9">
    <name type="scientific">Fusobacterium periodonticum 1_1_41FAA</name>
    <dbReference type="NCBI Taxonomy" id="469621"/>
    <lineage>
        <taxon>Bacteria</taxon>
        <taxon>Fusobacteriati</taxon>
        <taxon>Fusobacteriota</taxon>
        <taxon>Fusobacteriia</taxon>
        <taxon>Fusobacteriales</taxon>
        <taxon>Fusobacteriaceae</taxon>
        <taxon>Fusobacterium</taxon>
    </lineage>
</organism>
<dbReference type="InterPro" id="IPR044068">
    <property type="entry name" value="CB"/>
</dbReference>
<dbReference type="EMBL" id="GG770383">
    <property type="protein sequence ID" value="EFG28247.2"/>
    <property type="molecule type" value="Genomic_DNA"/>
</dbReference>